<evidence type="ECO:0000313" key="1">
    <source>
        <dbReference type="EMBL" id="RNF39593.1"/>
    </source>
</evidence>
<dbReference type="Proteomes" id="UP000275473">
    <property type="component" value="Unassembled WGS sequence"/>
</dbReference>
<evidence type="ECO:0008006" key="3">
    <source>
        <dbReference type="Google" id="ProtNLM"/>
    </source>
</evidence>
<accession>A0A3M8P7F0</accession>
<organism evidence="1 2">
    <name type="scientific">Planococcus salinus</name>
    <dbReference type="NCBI Taxonomy" id="1848460"/>
    <lineage>
        <taxon>Bacteria</taxon>
        <taxon>Bacillati</taxon>
        <taxon>Bacillota</taxon>
        <taxon>Bacilli</taxon>
        <taxon>Bacillales</taxon>
        <taxon>Caryophanaceae</taxon>
        <taxon>Planococcus</taxon>
    </lineage>
</organism>
<dbReference type="AlphaFoldDB" id="A0A3M8P7F0"/>
<keyword evidence="2" id="KW-1185">Reference proteome</keyword>
<dbReference type="InterPro" id="IPR029470">
    <property type="entry name" value="PDDEXK_4"/>
</dbReference>
<comment type="caution">
    <text evidence="1">The sequence shown here is derived from an EMBL/GenBank/DDBJ whole genome shotgun (WGS) entry which is preliminary data.</text>
</comment>
<reference evidence="1 2" key="1">
    <citation type="journal article" date="2018" name="Int. J. Syst. Evol. Microbiol.">
        <title>Planococcus salinus sp. nov., a moderately halophilic bacterium isolated from a saline-alkali soil.</title>
        <authorList>
            <person name="Gan L."/>
        </authorList>
    </citation>
    <scope>NUCLEOTIDE SEQUENCE [LARGE SCALE GENOMIC DNA]</scope>
    <source>
        <strain evidence="1 2">LCB217</strain>
    </source>
</reference>
<name>A0A3M8P7F0_9BACL</name>
<evidence type="ECO:0000313" key="2">
    <source>
        <dbReference type="Proteomes" id="UP000275473"/>
    </source>
</evidence>
<dbReference type="EMBL" id="RIAX01000005">
    <property type="protein sequence ID" value="RNF39593.1"/>
    <property type="molecule type" value="Genomic_DNA"/>
</dbReference>
<gene>
    <name evidence="1" type="ORF">EEX84_08965</name>
</gene>
<proteinExistence type="predicted"/>
<dbReference type="RefSeq" id="WP_123165293.1">
    <property type="nucleotide sequence ID" value="NZ_RIAX01000005.1"/>
</dbReference>
<sequence>MQSLRLGTEMNSAEKILSSVETPNLFQYATSELSQDAFLCWLMAWTAPEYEAIDPQLHNAANSFISTIFKLHDLPTPMIQSIKIERQFKSLDVLAIVNNEYAILIEDKTHTKNHSDQLNRYKDSVKENFPDLVQLAIYYKIGDQSNYRSVLKAGYQPFNRSLMLAILDNGIENGVANPIFIDYHRHLQKLEASIAAYKTTPVAEWKTHAWQGFYQALQTEIPGDWGYVANPRGGFWGFWWTSQADGHFYMQLERERLCVKITAGEEENRSALRRKAIKETLAISEKRNLHLKKPARTQSGKTMTVAERQGYIVTDAEGIVDLSKTIEELKRY</sequence>
<protein>
    <recommendedName>
        <fullName evidence="3">PD-(D/E)XK nuclease family protein</fullName>
    </recommendedName>
</protein>
<dbReference type="Pfam" id="PF14281">
    <property type="entry name" value="PDDEXK_4"/>
    <property type="match status" value="1"/>
</dbReference>
<dbReference type="OrthoDB" id="6796607at2"/>